<gene>
    <name evidence="2" type="ORF">SDC9_108754</name>
</gene>
<evidence type="ECO:0000256" key="1">
    <source>
        <dbReference type="SAM" id="MobiDB-lite"/>
    </source>
</evidence>
<accession>A0A645B8V5</accession>
<sequence length="110" mass="12366">MDMGKEVYAQKTDFIRLFWEKVVSDVSRWAWHTREQVINRKKPIFLKLAQVTKNEDARCFRHHAGRVADGCAVGGGRSQHGPGDHARDRTADRDGVDHSGDHGESRPAGS</sequence>
<protein>
    <submittedName>
        <fullName evidence="2">Uncharacterized protein</fullName>
    </submittedName>
</protein>
<name>A0A645B8V5_9ZZZZ</name>
<organism evidence="2">
    <name type="scientific">bioreactor metagenome</name>
    <dbReference type="NCBI Taxonomy" id="1076179"/>
    <lineage>
        <taxon>unclassified sequences</taxon>
        <taxon>metagenomes</taxon>
        <taxon>ecological metagenomes</taxon>
    </lineage>
</organism>
<dbReference type="EMBL" id="VSSQ01018575">
    <property type="protein sequence ID" value="MPM61890.1"/>
    <property type="molecule type" value="Genomic_DNA"/>
</dbReference>
<comment type="caution">
    <text evidence="2">The sequence shown here is derived from an EMBL/GenBank/DDBJ whole genome shotgun (WGS) entry which is preliminary data.</text>
</comment>
<feature type="compositionally biased region" description="Basic and acidic residues" evidence="1">
    <location>
        <begin position="82"/>
        <end position="110"/>
    </location>
</feature>
<dbReference type="AlphaFoldDB" id="A0A645B8V5"/>
<proteinExistence type="predicted"/>
<evidence type="ECO:0000313" key="2">
    <source>
        <dbReference type="EMBL" id="MPM61890.1"/>
    </source>
</evidence>
<reference evidence="2" key="1">
    <citation type="submission" date="2019-08" db="EMBL/GenBank/DDBJ databases">
        <authorList>
            <person name="Kucharzyk K."/>
            <person name="Murdoch R.W."/>
            <person name="Higgins S."/>
            <person name="Loffler F."/>
        </authorList>
    </citation>
    <scope>NUCLEOTIDE SEQUENCE</scope>
</reference>
<feature type="region of interest" description="Disordered" evidence="1">
    <location>
        <begin position="70"/>
        <end position="110"/>
    </location>
</feature>